<feature type="transmembrane region" description="Helical" evidence="5">
    <location>
        <begin position="42"/>
        <end position="59"/>
    </location>
</feature>
<dbReference type="PANTHER" id="PTHR10924">
    <property type="entry name" value="MAJOR FACILITATOR SUPERFAMILY PROTEIN-RELATED"/>
    <property type="match status" value="1"/>
</dbReference>
<feature type="transmembrane region" description="Helical" evidence="5">
    <location>
        <begin position="324"/>
        <end position="349"/>
    </location>
</feature>
<feature type="transmembrane region" description="Helical" evidence="5">
    <location>
        <begin position="267"/>
        <end position="286"/>
    </location>
</feature>
<dbReference type="OrthoDB" id="6899210at2"/>
<evidence type="ECO:0000313" key="7">
    <source>
        <dbReference type="Proteomes" id="UP000444960"/>
    </source>
</evidence>
<evidence type="ECO:0000256" key="5">
    <source>
        <dbReference type="SAM" id="Phobius"/>
    </source>
</evidence>
<accession>A0A7I9VB89</accession>
<dbReference type="PANTHER" id="PTHR10924:SF6">
    <property type="entry name" value="SOLUTE CARRIER FAMILY 49 MEMBER A3"/>
    <property type="match status" value="1"/>
</dbReference>
<keyword evidence="2 5" id="KW-0812">Transmembrane</keyword>
<keyword evidence="3 5" id="KW-1133">Transmembrane helix</keyword>
<feature type="transmembrane region" description="Helical" evidence="5">
    <location>
        <begin position="355"/>
        <end position="373"/>
    </location>
</feature>
<dbReference type="Pfam" id="PF07690">
    <property type="entry name" value="MFS_1"/>
    <property type="match status" value="1"/>
</dbReference>
<dbReference type="Proteomes" id="UP000444960">
    <property type="component" value="Unassembled WGS sequence"/>
</dbReference>
<dbReference type="Gene3D" id="1.20.1250.20">
    <property type="entry name" value="MFS general substrate transporter like domains"/>
    <property type="match status" value="2"/>
</dbReference>
<dbReference type="GO" id="GO:0016020">
    <property type="term" value="C:membrane"/>
    <property type="evidence" value="ECO:0007669"/>
    <property type="project" value="UniProtKB-SubCell"/>
</dbReference>
<dbReference type="InterPro" id="IPR036259">
    <property type="entry name" value="MFS_trans_sf"/>
</dbReference>
<keyword evidence="4 5" id="KW-0472">Membrane</keyword>
<evidence type="ECO:0000256" key="4">
    <source>
        <dbReference type="ARBA" id="ARBA00023136"/>
    </source>
</evidence>
<feature type="transmembrane region" description="Helical" evidence="5">
    <location>
        <begin position="158"/>
        <end position="176"/>
    </location>
</feature>
<dbReference type="RefSeq" id="WP_161896292.1">
    <property type="nucleotide sequence ID" value="NZ_BJOV01000005.1"/>
</dbReference>
<protein>
    <submittedName>
        <fullName evidence="6">MFS transporter</fullName>
    </submittedName>
</protein>
<feature type="transmembrane region" description="Helical" evidence="5">
    <location>
        <begin position="130"/>
        <end position="152"/>
    </location>
</feature>
<evidence type="ECO:0000256" key="1">
    <source>
        <dbReference type="ARBA" id="ARBA00004141"/>
    </source>
</evidence>
<name>A0A7I9VB89_9ACTN</name>
<keyword evidence="7" id="KW-1185">Reference proteome</keyword>
<dbReference type="GO" id="GO:0022857">
    <property type="term" value="F:transmembrane transporter activity"/>
    <property type="evidence" value="ECO:0007669"/>
    <property type="project" value="InterPro"/>
</dbReference>
<feature type="transmembrane region" description="Helical" evidence="5">
    <location>
        <begin position="292"/>
        <end position="312"/>
    </location>
</feature>
<proteinExistence type="predicted"/>
<gene>
    <name evidence="6" type="ORF">nbrc107696_30840</name>
</gene>
<evidence type="ECO:0000313" key="6">
    <source>
        <dbReference type="EMBL" id="GEE02638.1"/>
    </source>
</evidence>
<feature type="transmembrane region" description="Helical" evidence="5">
    <location>
        <begin position="240"/>
        <end position="260"/>
    </location>
</feature>
<reference evidence="7" key="1">
    <citation type="submission" date="2019-06" db="EMBL/GenBank/DDBJ databases">
        <title>Gordonia isolated from sludge of a wastewater treatment plant.</title>
        <authorList>
            <person name="Tamura T."/>
            <person name="Aoyama K."/>
            <person name="Kang Y."/>
            <person name="Saito S."/>
            <person name="Akiyama N."/>
            <person name="Yazawa K."/>
            <person name="Gonoi T."/>
            <person name="Mikami Y."/>
        </authorList>
    </citation>
    <scope>NUCLEOTIDE SEQUENCE [LARGE SCALE GENOMIC DNA]</scope>
    <source>
        <strain evidence="7">NBRC 107696</strain>
    </source>
</reference>
<dbReference type="InterPro" id="IPR011701">
    <property type="entry name" value="MFS"/>
</dbReference>
<evidence type="ECO:0000256" key="2">
    <source>
        <dbReference type="ARBA" id="ARBA00022692"/>
    </source>
</evidence>
<comment type="caution">
    <text evidence="6">The sequence shown here is derived from an EMBL/GenBank/DDBJ whole genome shotgun (WGS) entry which is preliminary data.</text>
</comment>
<evidence type="ECO:0000256" key="3">
    <source>
        <dbReference type="ARBA" id="ARBA00022989"/>
    </source>
</evidence>
<sequence>MRSRWGAVAAYALVAASTQLLWLTFAPITTDAADHYGVSTGAIGWLANVFPLLYVVLAIPAGMALDRSFRAALIVGAVLTAAGGLVRLIGDQYTTVLVGQLLIAVAQPFVLNAITRVAGGYLAEEDRPKGIALGSAGTFAGMLAAFVTGSMMDLHTLLVVQAVVAVVSAAALAVTLRKPGPFAHASETSGLTAFRSTWRDPFVRRLCALVFVPFGAFISLTTWTEALLDPAGVSADQAGLILTANVLAGVVGSVVIPVWATKRRRELWAILVAVAVTAASCLALAVAPGFALAVLVFTVFGFLLLPALPIVLELSERRVGASEGAAASLIWLAGNLGGLVVSGVVGALVDHPAPAFVLMAVVVLAAIPMLRMLRSDVDALPAVTSGGEHV</sequence>
<dbReference type="SUPFAM" id="SSF103473">
    <property type="entry name" value="MFS general substrate transporter"/>
    <property type="match status" value="1"/>
</dbReference>
<organism evidence="6 7">
    <name type="scientific">Gordonia spumicola</name>
    <dbReference type="NCBI Taxonomy" id="589161"/>
    <lineage>
        <taxon>Bacteria</taxon>
        <taxon>Bacillati</taxon>
        <taxon>Actinomycetota</taxon>
        <taxon>Actinomycetes</taxon>
        <taxon>Mycobacteriales</taxon>
        <taxon>Gordoniaceae</taxon>
        <taxon>Gordonia</taxon>
    </lineage>
</organism>
<feature type="transmembrane region" description="Helical" evidence="5">
    <location>
        <begin position="202"/>
        <end position="220"/>
    </location>
</feature>
<dbReference type="EMBL" id="BJOV01000005">
    <property type="protein sequence ID" value="GEE02638.1"/>
    <property type="molecule type" value="Genomic_DNA"/>
</dbReference>
<dbReference type="AlphaFoldDB" id="A0A7I9VB89"/>
<feature type="transmembrane region" description="Helical" evidence="5">
    <location>
        <begin position="71"/>
        <end position="90"/>
    </location>
</feature>
<dbReference type="InterPro" id="IPR049680">
    <property type="entry name" value="FLVCR1-2_SLC49-like"/>
</dbReference>
<feature type="transmembrane region" description="Helical" evidence="5">
    <location>
        <begin position="96"/>
        <end position="118"/>
    </location>
</feature>
<comment type="subcellular location">
    <subcellularLocation>
        <location evidence="1">Membrane</location>
        <topology evidence="1">Multi-pass membrane protein</topology>
    </subcellularLocation>
</comment>